<proteinExistence type="predicted"/>
<reference evidence="1 2" key="1">
    <citation type="submission" date="2022-07" db="EMBL/GenBank/DDBJ databases">
        <title>A copper resistant bacterium isolated from sediment samples of deep sea hydrothermal areas.</title>
        <authorList>
            <person name="Zeng X."/>
        </authorList>
    </citation>
    <scope>NUCLEOTIDE SEQUENCE [LARGE SCALE GENOMIC DNA]</scope>
    <source>
        <strain evidence="2">CuT 6</strain>
    </source>
</reference>
<evidence type="ECO:0000313" key="1">
    <source>
        <dbReference type="EMBL" id="WZF89718.1"/>
    </source>
</evidence>
<keyword evidence="2" id="KW-1185">Reference proteome</keyword>
<evidence type="ECO:0000313" key="2">
    <source>
        <dbReference type="Proteomes" id="UP001475781"/>
    </source>
</evidence>
<name>A0ABZ2W4Y8_9GAMM</name>
<accession>A0ABZ2W4Y8</accession>
<dbReference type="EMBL" id="CP101118">
    <property type="protein sequence ID" value="WZF89718.1"/>
    <property type="molecule type" value="Genomic_DNA"/>
</dbReference>
<sequence length="215" mass="23838">MAYLHYRKLLETGAEWESVYIGMLTCAQHLEVNKADSALAQDAIALLQREGLPHQELGRFVGAIIHQQYDLDNPDAQILLEAASEDELLILALRKTLMPNPAVEELVTMLRRAIIAEVAQTVELRDELQRLALAIAEYVDRTGYALAAEDDEERLVAAINDSIQAQFALGEDRDTLIGSLMISAMYGALFHQDFAVQLGQWNLVGHSWPAAQKAA</sequence>
<organism evidence="1 2">
    <name type="scientific">Marinobacter metalliresistant</name>
    <dbReference type="NCBI Taxonomy" id="2961995"/>
    <lineage>
        <taxon>Bacteria</taxon>
        <taxon>Pseudomonadati</taxon>
        <taxon>Pseudomonadota</taxon>
        <taxon>Gammaproteobacteria</taxon>
        <taxon>Pseudomonadales</taxon>
        <taxon>Marinobacteraceae</taxon>
        <taxon>Marinobacter</taxon>
    </lineage>
</organism>
<gene>
    <name evidence="1" type="ORF">NLK58_05840</name>
</gene>
<protein>
    <submittedName>
        <fullName evidence="1">Uncharacterized protein</fullName>
    </submittedName>
</protein>
<dbReference type="Proteomes" id="UP001475781">
    <property type="component" value="Chromosome"/>
</dbReference>